<evidence type="ECO:0000313" key="6">
    <source>
        <dbReference type="Proteomes" id="UP000095085"/>
    </source>
</evidence>
<keyword evidence="2" id="KW-0325">Glycoprotein</keyword>
<dbReference type="SUPFAM" id="SSF53254">
    <property type="entry name" value="Phosphoglycerate mutase-like"/>
    <property type="match status" value="1"/>
</dbReference>
<reference evidence="6" key="1">
    <citation type="submission" date="2016-05" db="EMBL/GenBank/DDBJ databases">
        <title>Comparative genomics of biotechnologically important yeasts.</title>
        <authorList>
            <consortium name="DOE Joint Genome Institute"/>
            <person name="Riley R."/>
            <person name="Haridas S."/>
            <person name="Wolfe K.H."/>
            <person name="Lopes M.R."/>
            <person name="Hittinger C.T."/>
            <person name="Goker M."/>
            <person name="Salamov A."/>
            <person name="Wisecaver J."/>
            <person name="Long T.M."/>
            <person name="Aerts A.L."/>
            <person name="Barry K."/>
            <person name="Choi C."/>
            <person name="Clum A."/>
            <person name="Coughlan A.Y."/>
            <person name="Deshpande S."/>
            <person name="Douglass A.P."/>
            <person name="Hanson S.J."/>
            <person name="Klenk H.-P."/>
            <person name="Labutti K."/>
            <person name="Lapidus A."/>
            <person name="Lindquist E."/>
            <person name="Lipzen A."/>
            <person name="Meier-Kolthoff J.P."/>
            <person name="Ohm R.A."/>
            <person name="Otillar R.P."/>
            <person name="Pangilinan J."/>
            <person name="Peng Y."/>
            <person name="Rokas A."/>
            <person name="Rosa C.A."/>
            <person name="Scheuner C."/>
            <person name="Sibirny A.A."/>
            <person name="Slot J.C."/>
            <person name="Stielow J.B."/>
            <person name="Sun H."/>
            <person name="Kurtzman C.P."/>
            <person name="Blackwell M."/>
            <person name="Grigoriev I.V."/>
            <person name="Jeffries T.W."/>
        </authorList>
    </citation>
    <scope>NUCLEOTIDE SEQUENCE [LARGE SCALE GENOMIC DNA]</scope>
    <source>
        <strain evidence="6">NRRL Y-1933</strain>
    </source>
</reference>
<keyword evidence="4" id="KW-1015">Disulfide bond</keyword>
<proteinExistence type="predicted"/>
<evidence type="ECO:0000256" key="3">
    <source>
        <dbReference type="PIRSR" id="PIRSR000894-1"/>
    </source>
</evidence>
<dbReference type="PANTHER" id="PTHR20963:SF18">
    <property type="entry name" value="ACID PHOSPHATASE PHO11-RELATED"/>
    <property type="match status" value="1"/>
</dbReference>
<evidence type="ECO:0000313" key="5">
    <source>
        <dbReference type="EMBL" id="ODV67773.1"/>
    </source>
</evidence>
<name>A0A1E4RKJ6_9ASCO</name>
<feature type="active site" description="Nucleophile" evidence="3">
    <location>
        <position position="73"/>
    </location>
</feature>
<accession>A0A1E4RKJ6</accession>
<sequence>MVSISKILSSGLIFASQDQFRDVNDASLLAKEQYNIVKYLAAAGPYIQNPGNGISTEIPEQCSVEQVQYYSRHGERFPGISAGKKHQKLVDRLQNYSKSINGPLSFLNEYTYYANDDLYEYETTPSNSPGPYTGYETLAKAGSSFRARYNDLYEKQKDDKLPIFIAASKRVYDSAIFFTQGFLGDEFSDDKYEKVVVSEEKSQGVNSLTPRWACPEFNSSSNKEYVSQFPSTYLDDIVDRVTKDNDGLEVSTDDVKNFFELCAYELNSKGYSPFCDLFTQNEFVNYAYANDLNFYYSSGPGGNYTKEIGSVQLNASLALLKDDDSNNKIWLTFSHDTDIEIFHAALGLFDPINPLPNDRVEFRDTYRHTDIVPMGGRTITEKLKCGDDTFVRFVINDAVVTVPGCSNGPGFSCKLQDFENYIEKKIGSIDFHQNCKVPADIPQFLTFYWDYSSGQYNAEAPRTTA</sequence>
<dbReference type="Pfam" id="PF00328">
    <property type="entry name" value="His_Phos_2"/>
    <property type="match status" value="1"/>
</dbReference>
<feature type="disulfide bond" evidence="4">
    <location>
        <begin position="62"/>
        <end position="385"/>
    </location>
</feature>
<dbReference type="InterPro" id="IPR000560">
    <property type="entry name" value="His_Pase_clade-2"/>
</dbReference>
<dbReference type="GO" id="GO:0003993">
    <property type="term" value="F:acid phosphatase activity"/>
    <property type="evidence" value="ECO:0007669"/>
    <property type="project" value="TreeGrafter"/>
</dbReference>
<feature type="disulfide bond" evidence="4">
    <location>
        <begin position="405"/>
        <end position="413"/>
    </location>
</feature>
<dbReference type="PIRSF" id="PIRSF000894">
    <property type="entry name" value="Acid_phosphatase"/>
    <property type="match status" value="1"/>
</dbReference>
<protein>
    <submittedName>
        <fullName evidence="5">Acid phosphatase</fullName>
    </submittedName>
</protein>
<gene>
    <name evidence="5" type="ORF">HYPBUDRAFT_122575</name>
</gene>
<feature type="disulfide bond" evidence="4">
    <location>
        <begin position="262"/>
        <end position="275"/>
    </location>
</feature>
<dbReference type="AlphaFoldDB" id="A0A1E4RKJ6"/>
<keyword evidence="6" id="KW-1185">Reference proteome</keyword>
<dbReference type="GO" id="GO:0009277">
    <property type="term" value="C:fungal-type cell wall"/>
    <property type="evidence" value="ECO:0007669"/>
    <property type="project" value="TreeGrafter"/>
</dbReference>
<keyword evidence="1" id="KW-0378">Hydrolase</keyword>
<dbReference type="EMBL" id="KV454540">
    <property type="protein sequence ID" value="ODV67773.1"/>
    <property type="molecule type" value="Genomic_DNA"/>
</dbReference>
<dbReference type="Gene3D" id="3.40.50.1240">
    <property type="entry name" value="Phosphoglycerate mutase-like"/>
    <property type="match status" value="1"/>
</dbReference>
<dbReference type="InterPro" id="IPR029033">
    <property type="entry name" value="His_PPase_superfam"/>
</dbReference>
<dbReference type="InterPro" id="IPR016274">
    <property type="entry name" value="Histidine_acid_Pase_euk"/>
</dbReference>
<dbReference type="PANTHER" id="PTHR20963">
    <property type="entry name" value="MULTIPLE INOSITOL POLYPHOSPHATE PHOSPHATASE-RELATED"/>
    <property type="match status" value="1"/>
</dbReference>
<dbReference type="GeneID" id="30993838"/>
<evidence type="ECO:0000256" key="1">
    <source>
        <dbReference type="ARBA" id="ARBA00022801"/>
    </source>
</evidence>
<organism evidence="5 6">
    <name type="scientific">Hyphopichia burtonii NRRL Y-1933</name>
    <dbReference type="NCBI Taxonomy" id="984485"/>
    <lineage>
        <taxon>Eukaryota</taxon>
        <taxon>Fungi</taxon>
        <taxon>Dikarya</taxon>
        <taxon>Ascomycota</taxon>
        <taxon>Saccharomycotina</taxon>
        <taxon>Pichiomycetes</taxon>
        <taxon>Debaryomycetaceae</taxon>
        <taxon>Hyphopichia</taxon>
    </lineage>
</organism>
<dbReference type="Proteomes" id="UP000095085">
    <property type="component" value="Unassembled WGS sequence"/>
</dbReference>
<dbReference type="STRING" id="984485.A0A1E4RKJ6"/>
<dbReference type="CDD" id="cd07061">
    <property type="entry name" value="HP_HAP_like"/>
    <property type="match status" value="1"/>
</dbReference>
<evidence type="ECO:0000256" key="4">
    <source>
        <dbReference type="PIRSR" id="PIRSR000894-2"/>
    </source>
</evidence>
<feature type="active site" description="Proton donor" evidence="3">
    <location>
        <position position="336"/>
    </location>
</feature>
<dbReference type="RefSeq" id="XP_020076840.1">
    <property type="nucleotide sequence ID" value="XM_020219288.1"/>
</dbReference>
<evidence type="ECO:0000256" key="2">
    <source>
        <dbReference type="ARBA" id="ARBA00023180"/>
    </source>
</evidence>
<dbReference type="OrthoDB" id="6509975at2759"/>